<dbReference type="CDD" id="cd18541">
    <property type="entry name" value="ABC_6TM_TmrB_like"/>
    <property type="match status" value="1"/>
</dbReference>
<keyword evidence="6 7" id="KW-0472">Membrane</keyword>
<evidence type="ECO:0000256" key="4">
    <source>
        <dbReference type="ARBA" id="ARBA00022840"/>
    </source>
</evidence>
<gene>
    <name evidence="10" type="ORF">LPAF129_17590</name>
</gene>
<dbReference type="InterPro" id="IPR027417">
    <property type="entry name" value="P-loop_NTPase"/>
</dbReference>
<feature type="transmembrane region" description="Helical" evidence="7">
    <location>
        <begin position="247"/>
        <end position="268"/>
    </location>
</feature>
<name>A0ABQ5JJN2_9LACO</name>
<dbReference type="PROSITE" id="PS50929">
    <property type="entry name" value="ABC_TM1F"/>
    <property type="match status" value="1"/>
</dbReference>
<evidence type="ECO:0000313" key="11">
    <source>
        <dbReference type="Proteomes" id="UP001055149"/>
    </source>
</evidence>
<dbReference type="PANTHER" id="PTHR43394">
    <property type="entry name" value="ATP-DEPENDENT PERMEASE MDL1, MITOCHONDRIAL"/>
    <property type="match status" value="1"/>
</dbReference>
<accession>A0ABQ5JJN2</accession>
<dbReference type="InterPro" id="IPR036640">
    <property type="entry name" value="ABC1_TM_sf"/>
</dbReference>
<evidence type="ECO:0000256" key="5">
    <source>
        <dbReference type="ARBA" id="ARBA00022989"/>
    </source>
</evidence>
<dbReference type="Pfam" id="PF00664">
    <property type="entry name" value="ABC_membrane"/>
    <property type="match status" value="1"/>
</dbReference>
<keyword evidence="4" id="KW-0067">ATP-binding</keyword>
<dbReference type="PANTHER" id="PTHR43394:SF1">
    <property type="entry name" value="ATP-BINDING CASSETTE SUB-FAMILY B MEMBER 10, MITOCHONDRIAL"/>
    <property type="match status" value="1"/>
</dbReference>
<comment type="caution">
    <text evidence="10">The sequence shown here is derived from an EMBL/GenBank/DDBJ whole genome shotgun (WGS) entry which is preliminary data.</text>
</comment>
<dbReference type="SUPFAM" id="SSF52540">
    <property type="entry name" value="P-loop containing nucleoside triphosphate hydrolases"/>
    <property type="match status" value="1"/>
</dbReference>
<protein>
    <submittedName>
        <fullName evidence="10">Multidrug ABC transporter permease/ATP-binding protein</fullName>
    </submittedName>
</protein>
<dbReference type="SUPFAM" id="SSF90123">
    <property type="entry name" value="ABC transporter transmembrane region"/>
    <property type="match status" value="1"/>
</dbReference>
<comment type="subcellular location">
    <subcellularLocation>
        <location evidence="1">Cell membrane</location>
        <topology evidence="1">Multi-pass membrane protein</topology>
    </subcellularLocation>
</comment>
<keyword evidence="5 7" id="KW-1133">Transmembrane helix</keyword>
<feature type="transmembrane region" description="Helical" evidence="7">
    <location>
        <begin position="135"/>
        <end position="156"/>
    </location>
</feature>
<organism evidence="10 11">
    <name type="scientific">Ligilactobacillus pabuli</name>
    <dbReference type="NCBI Taxonomy" id="2886039"/>
    <lineage>
        <taxon>Bacteria</taxon>
        <taxon>Bacillati</taxon>
        <taxon>Bacillota</taxon>
        <taxon>Bacilli</taxon>
        <taxon>Lactobacillales</taxon>
        <taxon>Lactobacillaceae</taxon>
        <taxon>Ligilactobacillus</taxon>
    </lineage>
</organism>
<dbReference type="Gene3D" id="3.40.50.300">
    <property type="entry name" value="P-loop containing nucleotide triphosphate hydrolases"/>
    <property type="match status" value="1"/>
</dbReference>
<feature type="transmembrane region" description="Helical" evidence="7">
    <location>
        <begin position="280"/>
        <end position="301"/>
    </location>
</feature>
<dbReference type="SMART" id="SM00382">
    <property type="entry name" value="AAA"/>
    <property type="match status" value="1"/>
</dbReference>
<evidence type="ECO:0000313" key="10">
    <source>
        <dbReference type="EMBL" id="GKS82073.1"/>
    </source>
</evidence>
<evidence type="ECO:0000256" key="2">
    <source>
        <dbReference type="ARBA" id="ARBA00022692"/>
    </source>
</evidence>
<proteinExistence type="predicted"/>
<dbReference type="InterPro" id="IPR017871">
    <property type="entry name" value="ABC_transporter-like_CS"/>
</dbReference>
<keyword evidence="11" id="KW-1185">Reference proteome</keyword>
<dbReference type="Gene3D" id="1.20.1560.10">
    <property type="entry name" value="ABC transporter type 1, transmembrane domain"/>
    <property type="match status" value="1"/>
</dbReference>
<dbReference type="InterPro" id="IPR039421">
    <property type="entry name" value="Type_1_exporter"/>
</dbReference>
<dbReference type="InterPro" id="IPR011527">
    <property type="entry name" value="ABC1_TM_dom"/>
</dbReference>
<dbReference type="PROSITE" id="PS00211">
    <property type="entry name" value="ABC_TRANSPORTER_1"/>
    <property type="match status" value="1"/>
</dbReference>
<dbReference type="InterPro" id="IPR003439">
    <property type="entry name" value="ABC_transporter-like_ATP-bd"/>
</dbReference>
<feature type="transmembrane region" description="Helical" evidence="7">
    <location>
        <begin position="51"/>
        <end position="73"/>
    </location>
</feature>
<sequence>MGIFIKLGWYFKREWKTYLVGVFGLLLTALLGIVPPWIIGHLVDAIHKHSLTVQQLVTLLVTLTVVSLAQYLARYIWRTAIWGESAKLEAVMRERLFWHYMQMDTEFFQHYRTGDLMAHATNDLSAIQRVAGGGILQFADSIITGGTTLVAMMLVVDWRLTIIAILPFPFLAVMARVLGKKMHNAFRKSQAAFSRLNNKAQESISGVKVIKSFGQEEDDVAEFNGQIDETIEINRQVNKLDAMFDPITTMIMAVSYVLTIVYGGHLVVSQTISLGELVSFVSYLSMLVWPMFAIGMLFNTLERGNASYDRIANILNQHSGILDKEDGVVKGPHGDLHYAVESFTFPDEQDENLHQIDFTIKEGGTLGLVGQVGSGKSSVIRLLLRQFDSYQGAIYFGGVDIRDYQLDALIPAIGYVPQETYLFSNTIRENIRFARPDASQKEVEQAAAKSDLADQIQTFPAGYDTQVGEEGISLSGGQRQRIAIARALLIDPELLILDDALSAVDAETETEILQTLRAERQDKTTIIASHRLSSVMNADEILVMRDGQIIERGSHDQLMAAGGWYAETFNMQALETSEKGGQLNG</sequence>
<feature type="transmembrane region" description="Helical" evidence="7">
    <location>
        <begin position="162"/>
        <end position="179"/>
    </location>
</feature>
<keyword evidence="3" id="KW-0547">Nucleotide-binding</keyword>
<evidence type="ECO:0000256" key="7">
    <source>
        <dbReference type="SAM" id="Phobius"/>
    </source>
</evidence>
<dbReference type="Proteomes" id="UP001055149">
    <property type="component" value="Unassembled WGS sequence"/>
</dbReference>
<dbReference type="RefSeq" id="WP_244056291.1">
    <property type="nucleotide sequence ID" value="NZ_BQXH01000018.1"/>
</dbReference>
<evidence type="ECO:0000259" key="8">
    <source>
        <dbReference type="PROSITE" id="PS50893"/>
    </source>
</evidence>
<dbReference type="InterPro" id="IPR003593">
    <property type="entry name" value="AAA+_ATPase"/>
</dbReference>
<dbReference type="EMBL" id="BQXH01000018">
    <property type="protein sequence ID" value="GKS82073.1"/>
    <property type="molecule type" value="Genomic_DNA"/>
</dbReference>
<evidence type="ECO:0000259" key="9">
    <source>
        <dbReference type="PROSITE" id="PS50929"/>
    </source>
</evidence>
<evidence type="ECO:0000256" key="3">
    <source>
        <dbReference type="ARBA" id="ARBA00022741"/>
    </source>
</evidence>
<dbReference type="Pfam" id="PF00005">
    <property type="entry name" value="ABC_tran"/>
    <property type="match status" value="1"/>
</dbReference>
<evidence type="ECO:0000256" key="1">
    <source>
        <dbReference type="ARBA" id="ARBA00004651"/>
    </source>
</evidence>
<reference evidence="10" key="1">
    <citation type="journal article" date="2022" name="Int. J. Syst. Evol. Microbiol.">
        <title>A novel species of lactic acid bacteria, Ligilactobacillus pabuli sp. nov., isolated from alfalfa silage.</title>
        <authorList>
            <person name="Tohno M."/>
            <person name="Tanizawa Y."/>
            <person name="Sawada H."/>
            <person name="Sakamoto M."/>
            <person name="Ohkuma M."/>
            <person name="Kobayashi H."/>
        </authorList>
    </citation>
    <scope>NUCLEOTIDE SEQUENCE</scope>
    <source>
        <strain evidence="10">AF129</strain>
    </source>
</reference>
<dbReference type="PROSITE" id="PS50893">
    <property type="entry name" value="ABC_TRANSPORTER_2"/>
    <property type="match status" value="1"/>
</dbReference>
<evidence type="ECO:0000256" key="6">
    <source>
        <dbReference type="ARBA" id="ARBA00023136"/>
    </source>
</evidence>
<feature type="domain" description="ABC transmembrane type-1" evidence="9">
    <location>
        <begin position="19"/>
        <end position="303"/>
    </location>
</feature>
<feature type="domain" description="ABC transporter" evidence="8">
    <location>
        <begin position="338"/>
        <end position="571"/>
    </location>
</feature>
<keyword evidence="2 7" id="KW-0812">Transmembrane</keyword>
<feature type="transmembrane region" description="Helical" evidence="7">
    <location>
        <begin position="18"/>
        <end position="39"/>
    </location>
</feature>